<dbReference type="OrthoDB" id="9812980at2"/>
<reference evidence="9" key="1">
    <citation type="submission" date="2016-10" db="EMBL/GenBank/DDBJ databases">
        <authorList>
            <person name="Varghese N."/>
            <person name="Submissions S."/>
        </authorList>
    </citation>
    <scope>NUCLEOTIDE SEQUENCE [LARGE SCALE GENOMIC DNA]</scope>
    <source>
        <strain evidence="9">Z-7934</strain>
    </source>
</reference>
<dbReference type="EMBL" id="FOQA01000010">
    <property type="protein sequence ID" value="SFI27621.1"/>
    <property type="molecule type" value="Genomic_DNA"/>
</dbReference>
<keyword evidence="4 6" id="KW-1133">Transmembrane helix</keyword>
<dbReference type="InterPro" id="IPR032816">
    <property type="entry name" value="VTT_dom"/>
</dbReference>
<dbReference type="RefSeq" id="WP_093373435.1">
    <property type="nucleotide sequence ID" value="NZ_FOQA01000010.1"/>
</dbReference>
<evidence type="ECO:0000256" key="3">
    <source>
        <dbReference type="ARBA" id="ARBA00022692"/>
    </source>
</evidence>
<dbReference type="AlphaFoldDB" id="A0A1I3GW78"/>
<dbReference type="PANTHER" id="PTHR12677:SF59">
    <property type="entry name" value="GOLGI APPARATUS MEMBRANE PROTEIN TVP38-RELATED"/>
    <property type="match status" value="1"/>
</dbReference>
<comment type="similarity">
    <text evidence="6">Belongs to the TVP38/TMEM64 family.</text>
</comment>
<evidence type="ECO:0000259" key="7">
    <source>
        <dbReference type="Pfam" id="PF09335"/>
    </source>
</evidence>
<proteinExistence type="inferred from homology"/>
<evidence type="ECO:0000313" key="8">
    <source>
        <dbReference type="EMBL" id="SFI27621.1"/>
    </source>
</evidence>
<evidence type="ECO:0000256" key="4">
    <source>
        <dbReference type="ARBA" id="ARBA00022989"/>
    </source>
</evidence>
<feature type="transmembrane region" description="Helical" evidence="6">
    <location>
        <begin position="90"/>
        <end position="115"/>
    </location>
</feature>
<dbReference type="InterPro" id="IPR015414">
    <property type="entry name" value="TMEM64"/>
</dbReference>
<keyword evidence="2 6" id="KW-1003">Cell membrane</keyword>
<feature type="domain" description="VTT" evidence="7">
    <location>
        <begin position="78"/>
        <end position="194"/>
    </location>
</feature>
<organism evidence="8 9">
    <name type="scientific">Tindallia magadiensis</name>
    <dbReference type="NCBI Taxonomy" id="69895"/>
    <lineage>
        <taxon>Bacteria</taxon>
        <taxon>Bacillati</taxon>
        <taxon>Bacillota</taxon>
        <taxon>Clostridia</taxon>
        <taxon>Peptostreptococcales</taxon>
        <taxon>Tindalliaceae</taxon>
        <taxon>Tindallia</taxon>
    </lineage>
</organism>
<keyword evidence="5 6" id="KW-0472">Membrane</keyword>
<evidence type="ECO:0000313" key="9">
    <source>
        <dbReference type="Proteomes" id="UP000199287"/>
    </source>
</evidence>
<dbReference type="Proteomes" id="UP000199287">
    <property type="component" value="Unassembled WGS sequence"/>
</dbReference>
<feature type="transmembrane region" description="Helical" evidence="6">
    <location>
        <begin position="199"/>
        <end position="225"/>
    </location>
</feature>
<evidence type="ECO:0000256" key="6">
    <source>
        <dbReference type="RuleBase" id="RU366058"/>
    </source>
</evidence>
<gene>
    <name evidence="8" type="ORF">SAMN05192551_11070</name>
</gene>
<keyword evidence="9" id="KW-1185">Reference proteome</keyword>
<evidence type="ECO:0000256" key="1">
    <source>
        <dbReference type="ARBA" id="ARBA00004651"/>
    </source>
</evidence>
<dbReference type="STRING" id="69895.SAMN05192551_11070"/>
<dbReference type="Pfam" id="PF09335">
    <property type="entry name" value="VTT_dom"/>
    <property type="match status" value="1"/>
</dbReference>
<dbReference type="PANTHER" id="PTHR12677">
    <property type="entry name" value="GOLGI APPARATUS MEMBRANE PROTEIN TVP38-RELATED"/>
    <property type="match status" value="1"/>
</dbReference>
<evidence type="ECO:0000256" key="5">
    <source>
        <dbReference type="ARBA" id="ARBA00023136"/>
    </source>
</evidence>
<accession>A0A1I3GW78</accession>
<feature type="transmembrane region" description="Helical" evidence="6">
    <location>
        <begin position="12"/>
        <end position="34"/>
    </location>
</feature>
<evidence type="ECO:0000256" key="2">
    <source>
        <dbReference type="ARBA" id="ARBA00022475"/>
    </source>
</evidence>
<comment type="subcellular location">
    <subcellularLocation>
        <location evidence="1 6">Cell membrane</location>
        <topology evidence="1 6">Multi-pass membrane protein</topology>
    </subcellularLocation>
</comment>
<dbReference type="GO" id="GO:0005886">
    <property type="term" value="C:plasma membrane"/>
    <property type="evidence" value="ECO:0007669"/>
    <property type="project" value="UniProtKB-SubCell"/>
</dbReference>
<sequence>MNDKKSNKVQKIIVLSFLGIGILSYFTIPSFNAFMRQIVQMFATGDFEVVREFVRSYGSFAMIISTLLMVLAVVFPPLPAFMITFANASLFGWWQGALLSWSSAMLGGAVSFYLARLFGREFVEKLTTKAGLQQVDEFFDSYGTHSILIARLLPFLSYGVVSYAGGLTPLKFSTYFLATGIGQTPATLIYSYVGGMLTGGAAMFVTGLLVIFAISILASVIHGIYRNRQKKNARIISGQEKI</sequence>
<keyword evidence="3 6" id="KW-0812">Transmembrane</keyword>
<name>A0A1I3GW78_9FIRM</name>
<feature type="transmembrane region" description="Helical" evidence="6">
    <location>
        <begin position="142"/>
        <end position="163"/>
    </location>
</feature>
<feature type="transmembrane region" description="Helical" evidence="6">
    <location>
        <begin position="54"/>
        <end position="78"/>
    </location>
</feature>
<protein>
    <recommendedName>
        <fullName evidence="6">TVP38/TMEM64 family membrane protein</fullName>
    </recommendedName>
</protein>